<comment type="caution">
    <text evidence="1">The sequence shown here is derived from an EMBL/GenBank/DDBJ whole genome shotgun (WGS) entry which is preliminary data.</text>
</comment>
<organism evidence="1">
    <name type="scientific">marine sediment metagenome</name>
    <dbReference type="NCBI Taxonomy" id="412755"/>
    <lineage>
        <taxon>unclassified sequences</taxon>
        <taxon>metagenomes</taxon>
        <taxon>ecological metagenomes</taxon>
    </lineage>
</organism>
<name>A0A0F9H3X2_9ZZZZ</name>
<dbReference type="EMBL" id="LAZR01024080">
    <property type="protein sequence ID" value="KKL76335.1"/>
    <property type="molecule type" value="Genomic_DNA"/>
</dbReference>
<reference evidence="1" key="1">
    <citation type="journal article" date="2015" name="Nature">
        <title>Complex archaea that bridge the gap between prokaryotes and eukaryotes.</title>
        <authorList>
            <person name="Spang A."/>
            <person name="Saw J.H."/>
            <person name="Jorgensen S.L."/>
            <person name="Zaremba-Niedzwiedzka K."/>
            <person name="Martijn J."/>
            <person name="Lind A.E."/>
            <person name="van Eijk R."/>
            <person name="Schleper C."/>
            <person name="Guy L."/>
            <person name="Ettema T.J."/>
        </authorList>
    </citation>
    <scope>NUCLEOTIDE SEQUENCE</scope>
</reference>
<gene>
    <name evidence="1" type="ORF">LCGC14_2045960</name>
</gene>
<accession>A0A0F9H3X2</accession>
<protein>
    <submittedName>
        <fullName evidence="1">Uncharacterized protein</fullName>
    </submittedName>
</protein>
<proteinExistence type="predicted"/>
<dbReference type="AlphaFoldDB" id="A0A0F9H3X2"/>
<evidence type="ECO:0000313" key="1">
    <source>
        <dbReference type="EMBL" id="KKL76335.1"/>
    </source>
</evidence>
<sequence>MREVAKWHCVNHFHAIDRLRRKRAVYRCFYSEHSRYYNCRVCNACLLLSEGRQVRVLRAKNQHQRRFLVNLITQETLE</sequence>